<dbReference type="Pfam" id="PF08570">
    <property type="entry name" value="DUF1761"/>
    <property type="match status" value="1"/>
</dbReference>
<dbReference type="AlphaFoldDB" id="A0A1F6EK99"/>
<name>A0A1F6EK99_9BACT</name>
<proteinExistence type="predicted"/>
<reference evidence="2 3" key="1">
    <citation type="journal article" date="2016" name="Nat. Commun.">
        <title>Thousands of microbial genomes shed light on interconnected biogeochemical processes in an aquifer system.</title>
        <authorList>
            <person name="Anantharaman K."/>
            <person name="Brown C.T."/>
            <person name="Hug L.A."/>
            <person name="Sharon I."/>
            <person name="Castelle C.J."/>
            <person name="Probst A.J."/>
            <person name="Thomas B.C."/>
            <person name="Singh A."/>
            <person name="Wilkins M.J."/>
            <person name="Karaoz U."/>
            <person name="Brodie E.L."/>
            <person name="Williams K.H."/>
            <person name="Hubbard S.S."/>
            <person name="Banfield J.F."/>
        </authorList>
    </citation>
    <scope>NUCLEOTIDE SEQUENCE [LARGE SCALE GENOMIC DNA]</scope>
</reference>
<evidence type="ECO:0008006" key="4">
    <source>
        <dbReference type="Google" id="ProtNLM"/>
    </source>
</evidence>
<protein>
    <recommendedName>
        <fullName evidence="4">DUF1761 domain-containing protein</fullName>
    </recommendedName>
</protein>
<organism evidence="2 3">
    <name type="scientific">Candidatus Kaiserbacteria bacterium RIFCSPLOWO2_01_FULL_54_20</name>
    <dbReference type="NCBI Taxonomy" id="1798513"/>
    <lineage>
        <taxon>Bacteria</taxon>
        <taxon>Candidatus Kaiseribacteriota</taxon>
    </lineage>
</organism>
<feature type="transmembrane region" description="Helical" evidence="1">
    <location>
        <begin position="6"/>
        <end position="24"/>
    </location>
</feature>
<dbReference type="Proteomes" id="UP000178427">
    <property type="component" value="Unassembled WGS sequence"/>
</dbReference>
<feature type="transmembrane region" description="Helical" evidence="1">
    <location>
        <begin position="85"/>
        <end position="106"/>
    </location>
</feature>
<feature type="transmembrane region" description="Helical" evidence="1">
    <location>
        <begin position="53"/>
        <end position="79"/>
    </location>
</feature>
<evidence type="ECO:0000313" key="3">
    <source>
        <dbReference type="Proteomes" id="UP000178427"/>
    </source>
</evidence>
<dbReference type="EMBL" id="MFMA01000011">
    <property type="protein sequence ID" value="OGG74063.1"/>
    <property type="molecule type" value="Genomic_DNA"/>
</dbReference>
<keyword evidence="1" id="KW-0472">Membrane</keyword>
<evidence type="ECO:0000256" key="1">
    <source>
        <dbReference type="SAM" id="Phobius"/>
    </source>
</evidence>
<dbReference type="STRING" id="1798513.A3A40_00540"/>
<accession>A0A1F6EK99</accession>
<evidence type="ECO:0000313" key="2">
    <source>
        <dbReference type="EMBL" id="OGG74063.1"/>
    </source>
</evidence>
<feature type="transmembrane region" description="Helical" evidence="1">
    <location>
        <begin position="113"/>
        <end position="135"/>
    </location>
</feature>
<keyword evidence="1" id="KW-0812">Transmembrane</keyword>
<dbReference type="InterPro" id="IPR013879">
    <property type="entry name" value="DUF1761"/>
</dbReference>
<keyword evidence="1" id="KW-1133">Transmembrane helix</keyword>
<comment type="caution">
    <text evidence="2">The sequence shown here is derived from an EMBL/GenBank/DDBJ whole genome shotgun (WGS) entry which is preliminary data.</text>
</comment>
<sequence>MIEVTFLPVLFAGITSVVIGFVWYHPKVFGSMWMQLANLTPESVEKGKRLMPIMAFFGLLASMLTAYVMNYFAIAWVVYDVIGAIELGFWCWAGFVATTMLGTVLWEQKSFKLYLINASYSLVSFIAMAIVLLLASV</sequence>
<gene>
    <name evidence="2" type="ORF">A3A40_00540</name>
</gene>